<keyword evidence="2" id="KW-1185">Reference proteome</keyword>
<accession>A0ACB9SV80</accession>
<organism evidence="1 2">
    <name type="scientific">Holotrichia oblita</name>
    <name type="common">Chafer beetle</name>
    <dbReference type="NCBI Taxonomy" id="644536"/>
    <lineage>
        <taxon>Eukaryota</taxon>
        <taxon>Metazoa</taxon>
        <taxon>Ecdysozoa</taxon>
        <taxon>Arthropoda</taxon>
        <taxon>Hexapoda</taxon>
        <taxon>Insecta</taxon>
        <taxon>Pterygota</taxon>
        <taxon>Neoptera</taxon>
        <taxon>Endopterygota</taxon>
        <taxon>Coleoptera</taxon>
        <taxon>Polyphaga</taxon>
        <taxon>Scarabaeiformia</taxon>
        <taxon>Scarabaeidae</taxon>
        <taxon>Melolonthinae</taxon>
        <taxon>Holotrichia</taxon>
    </lineage>
</organism>
<dbReference type="EMBL" id="CM043021">
    <property type="protein sequence ID" value="KAI4458552.1"/>
    <property type="molecule type" value="Genomic_DNA"/>
</dbReference>
<name>A0ACB9SV80_HOLOL</name>
<dbReference type="Proteomes" id="UP001056778">
    <property type="component" value="Chromosome 7"/>
</dbReference>
<proteinExistence type="predicted"/>
<gene>
    <name evidence="1" type="ORF">MML48_7g00020091</name>
</gene>
<evidence type="ECO:0000313" key="1">
    <source>
        <dbReference type="EMBL" id="KAI4458552.1"/>
    </source>
</evidence>
<sequence length="696" mass="78355">MTTSNVSDEILADKLRRENNDQFNILVRMHLSFVLDLNTDESDTIEKGKIKKWTVTPFGKKSKFRGVMDGAPLTHEGICQVYQLIEFLRKESNISVEGIFRRTGSLNRQQELRNLLNQGSPLNLESGQYSVHDCASVLKGFLADLPEPLLTEAAYPAYCQIANLCGTCKQFNKESRLLESLQLLLLLLPQENRVLLKDVLDLLNLTASYENQNKMSADSLATLYTPHLLCPRKLTPEVLHTSSQTLTGILSYMIKNSAEVFSVPMKLGLDIKAYFNDREKRKVSPSRNFNDSISDNCAAHTVFSFVDHERTAKENEANPTERELAQLYAYIQGLPESSKKRKLVKQFNKENGYGTPLQLVRSRLTKNKTFGDSIKKHIFQKGLVKSVRKASFTQLRSSSDNLLSTPKHHPCTPVRRAFFCTSCDSHSDVSTEGNSAKKLKKSNTLSDIQLLNQTKENIKFNHYSDEVNIDEKIGTPPLGGNCLTSTPAYVPFKTCHDILFTPENQERKSMSPITRSTQNMCRAMQETMMTPRSRKPVLVVSGTNIHNIPKLNDQNNLMTSVAEEKSNDNQFDTTNESPELIQNIETEYEPKLEQSKDAMSTASQSLTSTFREYLCSRSMLTASPADLSFSSRTDDYCSCNLQDISPSKLSSSLLHCLDGNEPDGSSDSSMEEKELVLKLEKQFDENGLPIVFETSF</sequence>
<reference evidence="1" key="1">
    <citation type="submission" date="2022-04" db="EMBL/GenBank/DDBJ databases">
        <title>Chromosome-scale genome assembly of Holotrichia oblita Faldermann.</title>
        <authorList>
            <person name="Rongchong L."/>
        </authorList>
    </citation>
    <scope>NUCLEOTIDE SEQUENCE</scope>
    <source>
        <strain evidence="1">81SQS9</strain>
    </source>
</reference>
<protein>
    <submittedName>
        <fullName evidence="1">Rho gtpase activating protein</fullName>
    </submittedName>
</protein>
<comment type="caution">
    <text evidence="1">The sequence shown here is derived from an EMBL/GenBank/DDBJ whole genome shotgun (WGS) entry which is preliminary data.</text>
</comment>
<evidence type="ECO:0000313" key="2">
    <source>
        <dbReference type="Proteomes" id="UP001056778"/>
    </source>
</evidence>